<name>A0AAD9Z6D7_9LECA</name>
<reference evidence="2" key="1">
    <citation type="submission" date="2022-11" db="EMBL/GenBank/DDBJ databases">
        <title>Chromosomal genome sequence assembly and mating type (MAT) locus characterization of the leprose asexual lichenized fungus Lepraria neglecta (Nyl.) Erichsen.</title>
        <authorList>
            <person name="Allen J.L."/>
            <person name="Pfeffer B."/>
        </authorList>
    </citation>
    <scope>NUCLEOTIDE SEQUENCE</scope>
    <source>
        <strain evidence="2">Allen 5258</strain>
    </source>
</reference>
<feature type="region of interest" description="Disordered" evidence="1">
    <location>
        <begin position="1"/>
        <end position="22"/>
    </location>
</feature>
<proteinExistence type="predicted"/>
<organism evidence="2 3">
    <name type="scientific">Lepraria neglecta</name>
    <dbReference type="NCBI Taxonomy" id="209136"/>
    <lineage>
        <taxon>Eukaryota</taxon>
        <taxon>Fungi</taxon>
        <taxon>Dikarya</taxon>
        <taxon>Ascomycota</taxon>
        <taxon>Pezizomycotina</taxon>
        <taxon>Lecanoromycetes</taxon>
        <taxon>OSLEUM clade</taxon>
        <taxon>Lecanoromycetidae</taxon>
        <taxon>Lecanorales</taxon>
        <taxon>Lecanorineae</taxon>
        <taxon>Stereocaulaceae</taxon>
        <taxon>Lepraria</taxon>
    </lineage>
</organism>
<dbReference type="EMBL" id="JASNWA010000008">
    <property type="protein sequence ID" value="KAK3171786.1"/>
    <property type="molecule type" value="Genomic_DNA"/>
</dbReference>
<sequence>MVPDISNDTLLEDAPLSETDTETETAAEIPQGSALLKLPIEVFQTITWHMDVGTFFASLLTCQHFYAAAQSKPTLFRHINSTPGLRLGLDDLSNADLLLRFRKRAAESGCAAGVLSDVTRFSSASRTPVSHAVFSPATPSEPGSIAQLVTVHEGSIIQIYDLGKHHVRHKTELRIEPSKDEPGYRMDIVKMAISSGSRDLAVLYRSWYDVRDTCVGPFEPGSFNDPTYKLVTFHRVSAKTKGYFYCSTQQEKRDINNSEEEEEPVGLALASNGNACIAWKHPARQSETEIWLVGRDHKLMEACGYDPNPDVLKISDPPGLPASRYKERLIFNVQFVDNNSKLNFYKPGNPVHSWFTPTCNPSESACAPIFANNAYINNENIEHHLEEFAIGMPFHGSHSYNITVDWSTTPVCQMSYLALGMSRNRRDWSNHPDVFVVQADTTVSTAHCDHGIDLEGGRKLLAWKALALLAGYREGTSSLGTVVAVSPDGSRIAAATWSRVLVWSFSPRLLHQGELQHYFPVRDYNSRKGFGRLRPTLLSSEGVVHSMLWTNEIQLYATTDQGLVKWDMGHMSEGEREGLSLAYDAWPDTAVAAPVTTRAQQRRPVPVR</sequence>
<evidence type="ECO:0008006" key="4">
    <source>
        <dbReference type="Google" id="ProtNLM"/>
    </source>
</evidence>
<protein>
    <recommendedName>
        <fullName evidence="4">F-box domain-containing protein</fullName>
    </recommendedName>
</protein>
<evidence type="ECO:0000256" key="1">
    <source>
        <dbReference type="SAM" id="MobiDB-lite"/>
    </source>
</evidence>
<evidence type="ECO:0000313" key="3">
    <source>
        <dbReference type="Proteomes" id="UP001276659"/>
    </source>
</evidence>
<gene>
    <name evidence="2" type="ORF">OEA41_003870</name>
</gene>
<evidence type="ECO:0000313" key="2">
    <source>
        <dbReference type="EMBL" id="KAK3171786.1"/>
    </source>
</evidence>
<comment type="caution">
    <text evidence="2">The sequence shown here is derived from an EMBL/GenBank/DDBJ whole genome shotgun (WGS) entry which is preliminary data.</text>
</comment>
<keyword evidence="3" id="KW-1185">Reference proteome</keyword>
<dbReference type="AlphaFoldDB" id="A0AAD9Z6D7"/>
<dbReference type="Proteomes" id="UP001276659">
    <property type="component" value="Unassembled WGS sequence"/>
</dbReference>
<accession>A0AAD9Z6D7</accession>